<dbReference type="InterPro" id="IPR014844">
    <property type="entry name" value="PalH"/>
</dbReference>
<gene>
    <name evidence="8" type="ORF">PAAG_05553</name>
</gene>
<comment type="similarity">
    <text evidence="5">Belongs to the palH/RIM21 family.</text>
</comment>
<feature type="transmembrane region" description="Helical" evidence="7">
    <location>
        <begin position="80"/>
        <end position="99"/>
    </location>
</feature>
<dbReference type="OrthoDB" id="5393256at2759"/>
<dbReference type="RefSeq" id="XP_015699836.1">
    <property type="nucleotide sequence ID" value="XM_015845610.1"/>
</dbReference>
<dbReference type="KEGG" id="pbl:PAAG_05553"/>
<feature type="compositionally biased region" description="Low complexity" evidence="6">
    <location>
        <begin position="773"/>
        <end position="790"/>
    </location>
</feature>
<accession>C1H460</accession>
<dbReference type="VEuPathDB" id="FungiDB:PAAG_05553"/>
<feature type="transmembrane region" description="Helical" evidence="7">
    <location>
        <begin position="293"/>
        <end position="316"/>
    </location>
</feature>
<dbReference type="OMA" id="HHDRESE"/>
<feature type="region of interest" description="Disordered" evidence="6">
    <location>
        <begin position="424"/>
        <end position="443"/>
    </location>
</feature>
<feature type="compositionally biased region" description="Basic and acidic residues" evidence="6">
    <location>
        <begin position="621"/>
        <end position="643"/>
    </location>
</feature>
<evidence type="ECO:0000256" key="2">
    <source>
        <dbReference type="ARBA" id="ARBA00022692"/>
    </source>
</evidence>
<evidence type="ECO:0000256" key="7">
    <source>
        <dbReference type="SAM" id="Phobius"/>
    </source>
</evidence>
<organism evidence="8 9">
    <name type="scientific">Paracoccidioides lutzii (strain ATCC MYA-826 / Pb01)</name>
    <name type="common">Paracoccidioides brasiliensis</name>
    <dbReference type="NCBI Taxonomy" id="502779"/>
    <lineage>
        <taxon>Eukaryota</taxon>
        <taxon>Fungi</taxon>
        <taxon>Dikarya</taxon>
        <taxon>Ascomycota</taxon>
        <taxon>Pezizomycotina</taxon>
        <taxon>Eurotiomycetes</taxon>
        <taxon>Eurotiomycetidae</taxon>
        <taxon>Onygenales</taxon>
        <taxon>Ajellomycetaceae</taxon>
        <taxon>Paracoccidioides</taxon>
    </lineage>
</organism>
<dbReference type="EMBL" id="KN294005">
    <property type="protein sequence ID" value="EEH34504.2"/>
    <property type="molecule type" value="Genomic_DNA"/>
</dbReference>
<dbReference type="HOGENOM" id="CLU_014594_0_0_1"/>
<dbReference type="PANTHER" id="PTHR35779">
    <property type="entry name" value="PH-RESPONSE REGULATOR PROTEIN PALH/RIM21"/>
    <property type="match status" value="1"/>
</dbReference>
<dbReference type="PANTHER" id="PTHR35779:SF1">
    <property type="entry name" value="PH-RESPONSE REGULATOR PROTEIN PALH_RIM21"/>
    <property type="match status" value="1"/>
</dbReference>
<sequence>MSFVGWLLSRNASDPSHPSCPTTALAKGGTIIINNTFTLTLTENAVFKPSCTEVPVVNIENPTSIADIDEPFYASTSPQMYAIATATVVSYLLVIILFITPRTFFIGGRGGGGASFLGRRGRLTGSYGGSSVIGVGGRPWLQKVAAVTTAVSLSIATADSFRVAKSQYDRGYIDSSALAAEVIGGVEIRIVRIISSTFLWLAQVQTLIRLFPRHKEKVIIKWTGFALIVLDVIFSLLNSFINRTLIARQPRNIVEAIPALNYLFDLSLSLLYAAWVIFYGLSKHRFAFFHPKMRNICLVALLSLIAVLIPIVFFVLDLSKPNIAGWGEYIRWVGAAAASVVVWEWVERIEALERDENKDGILGREIFDGDEMLEVTPSEEVDWPGQRSNKPNGGGGTGSGPIWGLAHRPLKTRVTLQSRLPRTIRKSGQRKTTPSSLPTGAGVDAHLTPIQLTTTPVSRADTISAASTVYRVRYHSVRSFISPNVNCAPDEQHRKEFATPINRASSGIGQYDILPPKAAKQWFRWIAIPNPFKRRRASLPIEVATAQATVTQTSQPDSPSTDLADDAAEKDKPRNIKSKLDMILTYLPWEKGRSTHEHQDSEASLPVTVIPAPARVSRLQTPDRPREGHAVSTEEHYNMRQDDSNLPVMVIPAQPRSARAWSRTTADPPSPDEYLNSEQRNEPFDRSSTAGGASPHSRTPIETPQLGDSNERGRSDVFVLGRTLSSRTINRASPTSTSSAHAYNWGARPIISGTEVPILREEEDAIIQVVMEDASSSEDSASSPSSSSEPIYSTTERPLNDEGHINAQPGPSPSMSSPTPTTQSRHVSFSSTDHGRDRDRTHSATQLVSSPNLGRGDIGVGGSSQLRDIDLEVQHRH</sequence>
<keyword evidence="9" id="KW-1185">Reference proteome</keyword>
<keyword evidence="4 7" id="KW-0472">Membrane</keyword>
<feature type="compositionally biased region" description="Low complexity" evidence="6">
    <location>
        <begin position="813"/>
        <end position="824"/>
    </location>
</feature>
<evidence type="ECO:0000313" key="9">
    <source>
        <dbReference type="Proteomes" id="UP000002059"/>
    </source>
</evidence>
<protein>
    <submittedName>
        <fullName evidence="8">pH-response regulator protein palH/RIM21</fullName>
    </submittedName>
</protein>
<evidence type="ECO:0000256" key="4">
    <source>
        <dbReference type="ARBA" id="ARBA00023136"/>
    </source>
</evidence>
<evidence type="ECO:0000256" key="5">
    <source>
        <dbReference type="ARBA" id="ARBA00038109"/>
    </source>
</evidence>
<feature type="region of interest" description="Disordered" evidence="6">
    <location>
        <begin position="773"/>
        <end position="864"/>
    </location>
</feature>
<evidence type="ECO:0000256" key="6">
    <source>
        <dbReference type="SAM" id="MobiDB-lite"/>
    </source>
</evidence>
<evidence type="ECO:0000313" key="8">
    <source>
        <dbReference type="EMBL" id="EEH34504.2"/>
    </source>
</evidence>
<feature type="region of interest" description="Disordered" evidence="6">
    <location>
        <begin position="378"/>
        <end position="399"/>
    </location>
</feature>
<dbReference type="Proteomes" id="UP000002059">
    <property type="component" value="Partially assembled WGS sequence"/>
</dbReference>
<feature type="region of interest" description="Disordered" evidence="6">
    <location>
        <begin position="594"/>
        <end position="714"/>
    </location>
</feature>
<dbReference type="GO" id="GO:0071467">
    <property type="term" value="P:cellular response to pH"/>
    <property type="evidence" value="ECO:0007669"/>
    <property type="project" value="TreeGrafter"/>
</dbReference>
<dbReference type="Pfam" id="PF08733">
    <property type="entry name" value="PalH"/>
    <property type="match status" value="1"/>
</dbReference>
<evidence type="ECO:0000256" key="3">
    <source>
        <dbReference type="ARBA" id="ARBA00022989"/>
    </source>
</evidence>
<keyword evidence="3 7" id="KW-1133">Transmembrane helix</keyword>
<feature type="transmembrane region" description="Helical" evidence="7">
    <location>
        <begin position="219"/>
        <end position="241"/>
    </location>
</feature>
<comment type="subcellular location">
    <subcellularLocation>
        <location evidence="1">Membrane</location>
        <topology evidence="1">Multi-pass membrane protein</topology>
    </subcellularLocation>
</comment>
<evidence type="ECO:0000256" key="1">
    <source>
        <dbReference type="ARBA" id="ARBA00004141"/>
    </source>
</evidence>
<dbReference type="GO" id="GO:0005886">
    <property type="term" value="C:plasma membrane"/>
    <property type="evidence" value="ECO:0007669"/>
    <property type="project" value="TreeGrafter"/>
</dbReference>
<reference evidence="8 9" key="1">
    <citation type="journal article" date="2011" name="PLoS Genet.">
        <title>Comparative genomic analysis of human fungal pathogens causing paracoccidioidomycosis.</title>
        <authorList>
            <person name="Desjardins C.A."/>
            <person name="Champion M.D."/>
            <person name="Holder J.W."/>
            <person name="Muszewska A."/>
            <person name="Goldberg J."/>
            <person name="Bailao A.M."/>
            <person name="Brigido M.M."/>
            <person name="Ferreira M.E."/>
            <person name="Garcia A.M."/>
            <person name="Grynberg M."/>
            <person name="Gujja S."/>
            <person name="Heiman D.I."/>
            <person name="Henn M.R."/>
            <person name="Kodira C.D."/>
            <person name="Leon-Narvaez H."/>
            <person name="Longo L.V."/>
            <person name="Ma L.J."/>
            <person name="Malavazi I."/>
            <person name="Matsuo A.L."/>
            <person name="Morais F.V."/>
            <person name="Pereira M."/>
            <person name="Rodriguez-Brito S."/>
            <person name="Sakthikumar S."/>
            <person name="Salem-Izacc S.M."/>
            <person name="Sykes S.M."/>
            <person name="Teixeira M.M."/>
            <person name="Vallejo M.C."/>
            <person name="Walter M.E."/>
            <person name="Yandava C."/>
            <person name="Young S."/>
            <person name="Zeng Q."/>
            <person name="Zucker J."/>
            <person name="Felipe M.S."/>
            <person name="Goldman G.H."/>
            <person name="Haas B.J."/>
            <person name="McEwen J.G."/>
            <person name="Nino-Vega G."/>
            <person name="Puccia R."/>
            <person name="San-Blas G."/>
            <person name="Soares C.M."/>
            <person name="Birren B.W."/>
            <person name="Cuomo C.A."/>
        </authorList>
    </citation>
    <scope>NUCLEOTIDE SEQUENCE [LARGE SCALE GENOMIC DNA]</scope>
    <source>
        <strain evidence="9">ATCC MYA-826 / Pb01</strain>
    </source>
</reference>
<feature type="compositionally biased region" description="Polar residues" evidence="6">
    <location>
        <begin position="843"/>
        <end position="852"/>
    </location>
</feature>
<feature type="compositionally biased region" description="Basic and acidic residues" evidence="6">
    <location>
        <begin position="833"/>
        <end position="842"/>
    </location>
</feature>
<name>C1H460_PARBA</name>
<keyword evidence="2 7" id="KW-0812">Transmembrane</keyword>
<proteinExistence type="inferred from homology"/>
<feature type="compositionally biased region" description="Polar residues" evidence="6">
    <location>
        <begin position="686"/>
        <end position="708"/>
    </location>
</feature>
<dbReference type="GeneID" id="9095802"/>
<dbReference type="eggNOG" id="ENOG502QWMT">
    <property type="taxonomic scope" value="Eukaryota"/>
</dbReference>
<feature type="region of interest" description="Disordered" evidence="6">
    <location>
        <begin position="547"/>
        <end position="575"/>
    </location>
</feature>
<dbReference type="AlphaFoldDB" id="C1H460"/>
<dbReference type="STRING" id="502779.C1H460"/>
<feature type="transmembrane region" description="Helical" evidence="7">
    <location>
        <begin position="261"/>
        <end position="281"/>
    </location>
</feature>